<keyword evidence="3" id="KW-1185">Reference proteome</keyword>
<keyword evidence="1" id="KW-0812">Transmembrane</keyword>
<dbReference type="Proteomes" id="UP000008136">
    <property type="component" value="Chromosome"/>
</dbReference>
<keyword evidence="1" id="KW-1133">Transmembrane helix</keyword>
<evidence type="ECO:0000256" key="1">
    <source>
        <dbReference type="SAM" id="Phobius"/>
    </source>
</evidence>
<sequence length="138" mass="15649">MGQHETRIAGLHFSDARPAVGEEITIAGYLQWYDRKAKSWMPAEHKKVSLYVDSVKVAEATTDHSGRFEFRQSFGIGEHGIEVRFDGIPGYEASQASRKIKVITAHQKERVRKLVRSAVIIGVLLIFVFMVLSIFFVR</sequence>
<keyword evidence="1" id="KW-0472">Membrane</keyword>
<dbReference type="KEGG" id="ave:Arcve_0945"/>
<gene>
    <name evidence="2" type="ordered locus">Arcve_0945</name>
</gene>
<dbReference type="GeneID" id="10394055"/>
<dbReference type="STRING" id="693661.Arcve_0945"/>
<proteinExistence type="predicted"/>
<dbReference type="OrthoDB" id="384895at2157"/>
<accession>F2KSR1</accession>
<evidence type="ECO:0008006" key="4">
    <source>
        <dbReference type="Google" id="ProtNLM"/>
    </source>
</evidence>
<reference evidence="2 3" key="1">
    <citation type="submission" date="2011-03" db="EMBL/GenBank/DDBJ databases">
        <title>The complete genome of Archaeoglobus veneficus SNP6.</title>
        <authorList>
            <consortium name="US DOE Joint Genome Institute (JGI-PGF)"/>
            <person name="Lucas S."/>
            <person name="Copeland A."/>
            <person name="Lapidus A."/>
            <person name="Bruce D."/>
            <person name="Goodwin L."/>
            <person name="Pitluck S."/>
            <person name="Kyrpides N."/>
            <person name="Mavromatis K."/>
            <person name="Pagani I."/>
            <person name="Ivanova N."/>
            <person name="Mikhailova N."/>
            <person name="Lu M."/>
            <person name="Detter J.C."/>
            <person name="Tapia R."/>
            <person name="Han C."/>
            <person name="Land M."/>
            <person name="Hauser L."/>
            <person name="Markowitz V."/>
            <person name="Cheng J.-F."/>
            <person name="Hugenholtz P."/>
            <person name="Woyke T."/>
            <person name="Wu D."/>
            <person name="Spring S."/>
            <person name="Brambilla E."/>
            <person name="Klenk H.-P."/>
            <person name="Eisen J.A."/>
        </authorList>
    </citation>
    <scope>NUCLEOTIDE SEQUENCE [LARGE SCALE GENOMIC DNA]</scope>
    <source>
        <strain>SNP6</strain>
    </source>
</reference>
<organism evidence="2 3">
    <name type="scientific">Archaeoglobus veneficus (strain DSM 11195 / SNP6)</name>
    <dbReference type="NCBI Taxonomy" id="693661"/>
    <lineage>
        <taxon>Archaea</taxon>
        <taxon>Methanobacteriati</taxon>
        <taxon>Methanobacteriota</taxon>
        <taxon>Archaeoglobi</taxon>
        <taxon>Archaeoglobales</taxon>
        <taxon>Archaeoglobaceae</taxon>
        <taxon>Archaeoglobus</taxon>
    </lineage>
</organism>
<evidence type="ECO:0000313" key="3">
    <source>
        <dbReference type="Proteomes" id="UP000008136"/>
    </source>
</evidence>
<dbReference type="EMBL" id="CP002588">
    <property type="protein sequence ID" value="AEA46956.1"/>
    <property type="molecule type" value="Genomic_DNA"/>
</dbReference>
<dbReference type="eggNOG" id="arCOG02487">
    <property type="taxonomic scope" value="Archaea"/>
</dbReference>
<dbReference type="RefSeq" id="WP_013683620.1">
    <property type="nucleotide sequence ID" value="NC_015320.1"/>
</dbReference>
<evidence type="ECO:0000313" key="2">
    <source>
        <dbReference type="EMBL" id="AEA46956.1"/>
    </source>
</evidence>
<protein>
    <recommendedName>
        <fullName evidence="4">Carboxypeptidase regulatory-like domain-containing protein</fullName>
    </recommendedName>
</protein>
<name>F2KSR1_ARCVS</name>
<feature type="transmembrane region" description="Helical" evidence="1">
    <location>
        <begin position="118"/>
        <end position="137"/>
    </location>
</feature>
<dbReference type="HOGENOM" id="CLU_149091_0_0_2"/>
<dbReference type="AlphaFoldDB" id="F2KSR1"/>